<evidence type="ECO:0000313" key="8">
    <source>
        <dbReference type="Proteomes" id="UP000756132"/>
    </source>
</evidence>
<evidence type="ECO:0000256" key="4">
    <source>
        <dbReference type="ARBA" id="ARBA00023136"/>
    </source>
</evidence>
<evidence type="ECO:0000256" key="5">
    <source>
        <dbReference type="SAM" id="MobiDB-lite"/>
    </source>
</evidence>
<evidence type="ECO:0000256" key="6">
    <source>
        <dbReference type="SAM" id="Phobius"/>
    </source>
</evidence>
<evidence type="ECO:0000256" key="3">
    <source>
        <dbReference type="ARBA" id="ARBA00022989"/>
    </source>
</evidence>
<feature type="compositionally biased region" description="Basic and acidic residues" evidence="5">
    <location>
        <begin position="1"/>
        <end position="11"/>
    </location>
</feature>
<feature type="transmembrane region" description="Helical" evidence="6">
    <location>
        <begin position="128"/>
        <end position="148"/>
    </location>
</feature>
<dbReference type="GO" id="GO:0022857">
    <property type="term" value="F:transmembrane transporter activity"/>
    <property type="evidence" value="ECO:0007669"/>
    <property type="project" value="InterPro"/>
</dbReference>
<dbReference type="GeneID" id="71980206"/>
<feature type="transmembrane region" description="Helical" evidence="6">
    <location>
        <begin position="444"/>
        <end position="467"/>
    </location>
</feature>
<feature type="transmembrane region" description="Helical" evidence="6">
    <location>
        <begin position="160"/>
        <end position="177"/>
    </location>
</feature>
<dbReference type="SUPFAM" id="SSF103473">
    <property type="entry name" value="MFS general substrate transporter"/>
    <property type="match status" value="1"/>
</dbReference>
<dbReference type="KEGG" id="ffu:CLAFUR5_00328"/>
<reference evidence="7" key="1">
    <citation type="submission" date="2021-12" db="EMBL/GenBank/DDBJ databases">
        <authorList>
            <person name="Zaccaron A."/>
            <person name="Stergiopoulos I."/>
        </authorList>
    </citation>
    <scope>NUCLEOTIDE SEQUENCE</scope>
    <source>
        <strain evidence="7">Race5_Kim</strain>
    </source>
</reference>
<gene>
    <name evidence="7" type="ORF">CLAFUR5_00328</name>
</gene>
<dbReference type="InterPro" id="IPR036259">
    <property type="entry name" value="MFS_trans_sf"/>
</dbReference>
<dbReference type="InterPro" id="IPR011701">
    <property type="entry name" value="MFS"/>
</dbReference>
<organism evidence="7 8">
    <name type="scientific">Passalora fulva</name>
    <name type="common">Tomato leaf mold</name>
    <name type="synonym">Cladosporium fulvum</name>
    <dbReference type="NCBI Taxonomy" id="5499"/>
    <lineage>
        <taxon>Eukaryota</taxon>
        <taxon>Fungi</taxon>
        <taxon>Dikarya</taxon>
        <taxon>Ascomycota</taxon>
        <taxon>Pezizomycotina</taxon>
        <taxon>Dothideomycetes</taxon>
        <taxon>Dothideomycetidae</taxon>
        <taxon>Mycosphaerellales</taxon>
        <taxon>Mycosphaerellaceae</taxon>
        <taxon>Fulvia</taxon>
    </lineage>
</organism>
<keyword evidence="2 6" id="KW-0812">Transmembrane</keyword>
<dbReference type="PANTHER" id="PTHR23502">
    <property type="entry name" value="MAJOR FACILITATOR SUPERFAMILY"/>
    <property type="match status" value="1"/>
</dbReference>
<name>A0A9Q8L7V0_PASFU</name>
<keyword evidence="8" id="KW-1185">Reference proteome</keyword>
<evidence type="ECO:0000256" key="1">
    <source>
        <dbReference type="ARBA" id="ARBA00004141"/>
    </source>
</evidence>
<dbReference type="RefSeq" id="XP_047756838.1">
    <property type="nucleotide sequence ID" value="XM_047899476.1"/>
</dbReference>
<feature type="transmembrane region" description="Helical" evidence="6">
    <location>
        <begin position="479"/>
        <end position="497"/>
    </location>
</feature>
<comment type="subcellular location">
    <subcellularLocation>
        <location evidence="1">Membrane</location>
        <topology evidence="1">Multi-pass membrane protein</topology>
    </subcellularLocation>
</comment>
<feature type="transmembrane region" description="Helical" evidence="6">
    <location>
        <begin position="335"/>
        <end position="353"/>
    </location>
</feature>
<feature type="compositionally biased region" description="Low complexity" evidence="5">
    <location>
        <begin position="27"/>
        <end position="39"/>
    </location>
</feature>
<feature type="transmembrane region" description="Helical" evidence="6">
    <location>
        <begin position="413"/>
        <end position="432"/>
    </location>
</feature>
<evidence type="ECO:0000256" key="2">
    <source>
        <dbReference type="ARBA" id="ARBA00022692"/>
    </source>
</evidence>
<dbReference type="Proteomes" id="UP000756132">
    <property type="component" value="Chromosome 1"/>
</dbReference>
<feature type="transmembrane region" description="Helical" evidence="6">
    <location>
        <begin position="216"/>
        <end position="233"/>
    </location>
</feature>
<dbReference type="GO" id="GO:0016020">
    <property type="term" value="C:membrane"/>
    <property type="evidence" value="ECO:0007669"/>
    <property type="project" value="UniProtKB-SubCell"/>
</dbReference>
<dbReference type="EMBL" id="CP090163">
    <property type="protein sequence ID" value="UJO12472.1"/>
    <property type="molecule type" value="Genomic_DNA"/>
</dbReference>
<feature type="transmembrane region" description="Helical" evidence="6">
    <location>
        <begin position="373"/>
        <end position="392"/>
    </location>
</feature>
<dbReference type="Pfam" id="PF07690">
    <property type="entry name" value="MFS_1"/>
    <property type="match status" value="1"/>
</dbReference>
<dbReference type="Gene3D" id="1.20.1250.20">
    <property type="entry name" value="MFS general substrate transporter like domains"/>
    <property type="match status" value="1"/>
</dbReference>
<reference evidence="7" key="2">
    <citation type="journal article" date="2022" name="Microb. Genom.">
        <title>A chromosome-scale genome assembly of the tomato pathogen Cladosporium fulvum reveals a compartmentalized genome architecture and the presence of a dispensable chromosome.</title>
        <authorList>
            <person name="Zaccaron A.Z."/>
            <person name="Chen L.H."/>
            <person name="Samaras A."/>
            <person name="Stergiopoulos I."/>
        </authorList>
    </citation>
    <scope>NUCLEOTIDE SEQUENCE</scope>
    <source>
        <strain evidence="7">Race5_Kim</strain>
    </source>
</reference>
<dbReference type="AlphaFoldDB" id="A0A9Q8L7V0"/>
<keyword evidence="3 6" id="KW-1133">Transmembrane helix</keyword>
<keyword evidence="4 6" id="KW-0472">Membrane</keyword>
<accession>A0A9Q8L7V0</accession>
<protein>
    <submittedName>
        <fullName evidence="7">Major facilitator superfamily multidrug transporter mdrA</fullName>
    </submittedName>
</protein>
<dbReference type="PANTHER" id="PTHR23502:SF157">
    <property type="entry name" value="MAJOR FACILITATOR SUPERFAMILY (MFS) PROFILE DOMAIN-CONTAINING PROTEIN-RELATED"/>
    <property type="match status" value="1"/>
</dbReference>
<sequence>MADHEHERDESPSGFSAGSNQDDRQRSPSGSSLATSISSASLQKSDKSIVHVPCYVKRELHLEGLQVDDYGVVRWQENSHAHPRQWSLGRKAYDSGLICFLEFFVTLISNTGSSIALEQTDFDIGRTTALVCFTSVYMIGQALGGLVFPPIAESFGGRTVYVTTTFGYAIFCLLIAAWPILPVVVICRFGSGFLSAMPAVVAVGSIENMWDVRARIWLIHLWIATAVLGLALGPPSGDFCEHFVVWMILSPIVLTVSRQWIFYIASAIAAVSTLLCMKMKESRPSQLLKQRVKIVARNMGFDGLSCDDTDSIPDFRTFVKASLSLPMRLFFTEPIVMLTSIMAATVYGVTYLFSEAFPVIYTEGWGFSHREASLVFIAIAAGLAFTFLPRLFDIRVTNGRRRADQVIEPEDKLFGFYVAAPVLAIGLWWFAATVPPLVRGITPWASIISVGLFGFAVVEFDAVLSGYLTDTYASYAGSANAPMAFLRAMFSAVFPLFGTQMFERLGANYALFILAVIATAYCAVAGLFGAYGKRIRQRSPFAERTWAVTVASQQAGRIATSLQEPEKCLDMGRSF</sequence>
<evidence type="ECO:0000313" key="7">
    <source>
        <dbReference type="EMBL" id="UJO12472.1"/>
    </source>
</evidence>
<dbReference type="OrthoDB" id="5410178at2759"/>
<feature type="transmembrane region" description="Helical" evidence="6">
    <location>
        <begin position="509"/>
        <end position="531"/>
    </location>
</feature>
<proteinExistence type="predicted"/>
<feature type="region of interest" description="Disordered" evidence="5">
    <location>
        <begin position="1"/>
        <end position="39"/>
    </location>
</feature>